<proteinExistence type="predicted"/>
<evidence type="ECO:0000313" key="2">
    <source>
        <dbReference type="EMBL" id="MFC6823742.1"/>
    </source>
</evidence>
<keyword evidence="3" id="KW-1185">Reference proteome</keyword>
<organism evidence="2 3">
    <name type="scientific">Halopelagius fulvigenes</name>
    <dbReference type="NCBI Taxonomy" id="1198324"/>
    <lineage>
        <taxon>Archaea</taxon>
        <taxon>Methanobacteriati</taxon>
        <taxon>Methanobacteriota</taxon>
        <taxon>Stenosarchaea group</taxon>
        <taxon>Halobacteria</taxon>
        <taxon>Halobacteriales</taxon>
        <taxon>Haloferacaceae</taxon>
    </lineage>
</organism>
<comment type="caution">
    <text evidence="2">The sequence shown here is derived from an EMBL/GenBank/DDBJ whole genome shotgun (WGS) entry which is preliminary data.</text>
</comment>
<dbReference type="Proteomes" id="UP001596408">
    <property type="component" value="Unassembled WGS sequence"/>
</dbReference>
<evidence type="ECO:0000313" key="3">
    <source>
        <dbReference type="Proteomes" id="UP001596408"/>
    </source>
</evidence>
<evidence type="ECO:0000256" key="1">
    <source>
        <dbReference type="SAM" id="MobiDB-lite"/>
    </source>
</evidence>
<sequence>MKQAIFERDEKNDENNDGGDGEKGVETCGVRDCQPTTELKPVYSIDGREGQTLCRYHRKHYQGCSS</sequence>
<gene>
    <name evidence="2" type="ORF">ACFQEV_01800</name>
</gene>
<dbReference type="EMBL" id="JBHSXH010000005">
    <property type="protein sequence ID" value="MFC6823742.1"/>
    <property type="molecule type" value="Genomic_DNA"/>
</dbReference>
<protein>
    <submittedName>
        <fullName evidence="2">Uncharacterized protein</fullName>
    </submittedName>
</protein>
<dbReference type="AlphaFoldDB" id="A0ABD5TZ77"/>
<dbReference type="RefSeq" id="WP_379692213.1">
    <property type="nucleotide sequence ID" value="NZ_JBHSXH010000005.1"/>
</dbReference>
<reference evidence="2 3" key="1">
    <citation type="journal article" date="2019" name="Int. J. Syst. Evol. Microbiol.">
        <title>The Global Catalogue of Microorganisms (GCM) 10K type strain sequencing project: providing services to taxonomists for standard genome sequencing and annotation.</title>
        <authorList>
            <consortium name="The Broad Institute Genomics Platform"/>
            <consortium name="The Broad Institute Genome Sequencing Center for Infectious Disease"/>
            <person name="Wu L."/>
            <person name="Ma J."/>
        </authorList>
    </citation>
    <scope>NUCLEOTIDE SEQUENCE [LARGE SCALE GENOMIC DNA]</scope>
    <source>
        <strain evidence="2 3">YIM 94188</strain>
    </source>
</reference>
<accession>A0ABD5TZ77</accession>
<feature type="compositionally biased region" description="Basic and acidic residues" evidence="1">
    <location>
        <begin position="1"/>
        <end position="25"/>
    </location>
</feature>
<feature type="region of interest" description="Disordered" evidence="1">
    <location>
        <begin position="1"/>
        <end position="28"/>
    </location>
</feature>
<name>A0ABD5TZ77_9EURY</name>